<evidence type="ECO:0000256" key="5">
    <source>
        <dbReference type="ARBA" id="ARBA00022982"/>
    </source>
</evidence>
<evidence type="ECO:0000256" key="7">
    <source>
        <dbReference type="ARBA" id="ARBA00023014"/>
    </source>
</evidence>
<dbReference type="PANTHER" id="PTHR43687:SF6">
    <property type="entry name" value="L-ASPARTATE SEMIALDEHYDE SULFURTRANSFERASE IRON-SULFUR SUBUNIT"/>
    <property type="match status" value="1"/>
</dbReference>
<dbReference type="Gene3D" id="3.30.70.260">
    <property type="match status" value="1"/>
</dbReference>
<dbReference type="SUPFAM" id="SSF54862">
    <property type="entry name" value="4Fe-4S ferredoxins"/>
    <property type="match status" value="1"/>
</dbReference>
<dbReference type="Gene3D" id="3.30.70.20">
    <property type="match status" value="2"/>
</dbReference>
<dbReference type="InterPro" id="IPR045865">
    <property type="entry name" value="ACT-like_dom_sf"/>
</dbReference>
<keyword evidence="7" id="KW-0411">Iron-sulfur</keyword>
<dbReference type="InterPro" id="IPR017896">
    <property type="entry name" value="4Fe4S_Fe-S-bd"/>
</dbReference>
<name>A0AAU9ET62_9FIRM</name>
<accession>A0AAU9ET62</accession>
<dbReference type="Pfam" id="PF09383">
    <property type="entry name" value="NIL"/>
    <property type="match status" value="1"/>
</dbReference>
<protein>
    <submittedName>
        <fullName evidence="9">NIL domain-containing protein</fullName>
    </submittedName>
</protein>
<evidence type="ECO:0000256" key="2">
    <source>
        <dbReference type="ARBA" id="ARBA00022485"/>
    </source>
</evidence>
<dbReference type="InterPro" id="IPR017900">
    <property type="entry name" value="4Fe4S_Fe_S_CS"/>
</dbReference>
<dbReference type="PANTHER" id="PTHR43687">
    <property type="entry name" value="ADENYLYLSULFATE REDUCTASE, BETA SUBUNIT"/>
    <property type="match status" value="1"/>
</dbReference>
<dbReference type="GO" id="GO:0051539">
    <property type="term" value="F:4 iron, 4 sulfur cluster binding"/>
    <property type="evidence" value="ECO:0007669"/>
    <property type="project" value="UniProtKB-KW"/>
</dbReference>
<dbReference type="SMART" id="SM00930">
    <property type="entry name" value="NIL"/>
    <property type="match status" value="1"/>
</dbReference>
<dbReference type="InterPro" id="IPR018449">
    <property type="entry name" value="NIL_domain"/>
</dbReference>
<keyword evidence="2" id="KW-0004">4Fe-4S</keyword>
<feature type="domain" description="4Fe-4S ferredoxin-type" evidence="8">
    <location>
        <begin position="75"/>
        <end position="104"/>
    </location>
</feature>
<dbReference type="KEGG" id="hprf:HLPR_19660"/>
<dbReference type="InterPro" id="IPR050572">
    <property type="entry name" value="Fe-S_Ferredoxin"/>
</dbReference>
<evidence type="ECO:0000313" key="10">
    <source>
        <dbReference type="Proteomes" id="UP001321786"/>
    </source>
</evidence>
<evidence type="ECO:0000256" key="6">
    <source>
        <dbReference type="ARBA" id="ARBA00023004"/>
    </source>
</evidence>
<keyword evidence="6" id="KW-0408">Iron</keyword>
<dbReference type="SUPFAM" id="SSF55021">
    <property type="entry name" value="ACT-like"/>
    <property type="match status" value="1"/>
</dbReference>
<evidence type="ECO:0000313" key="9">
    <source>
        <dbReference type="EMBL" id="BEP29635.1"/>
    </source>
</evidence>
<keyword evidence="3" id="KW-0479">Metal-binding</keyword>
<dbReference type="EMBL" id="AP028654">
    <property type="protein sequence ID" value="BEP29635.1"/>
    <property type="molecule type" value="Genomic_DNA"/>
</dbReference>
<proteinExistence type="predicted"/>
<keyword evidence="10" id="KW-1185">Reference proteome</keyword>
<dbReference type="GO" id="GO:0046872">
    <property type="term" value="F:metal ion binding"/>
    <property type="evidence" value="ECO:0007669"/>
    <property type="project" value="UniProtKB-KW"/>
</dbReference>
<evidence type="ECO:0000259" key="8">
    <source>
        <dbReference type="PROSITE" id="PS51379"/>
    </source>
</evidence>
<gene>
    <name evidence="9" type="ORF">HLPR_19660</name>
</gene>
<keyword evidence="4" id="KW-0677">Repeat</keyword>
<dbReference type="PROSITE" id="PS51379">
    <property type="entry name" value="4FE4S_FER_2"/>
    <property type="match status" value="2"/>
</dbReference>
<keyword evidence="5" id="KW-0249">Electron transport</keyword>
<feature type="domain" description="4Fe-4S ferredoxin-type" evidence="8">
    <location>
        <begin position="106"/>
        <end position="135"/>
    </location>
</feature>
<dbReference type="AlphaFoldDB" id="A0AAU9ET62"/>
<dbReference type="Pfam" id="PF13237">
    <property type="entry name" value="Fer4_10"/>
    <property type="match status" value="1"/>
</dbReference>
<evidence type="ECO:0000256" key="1">
    <source>
        <dbReference type="ARBA" id="ARBA00022448"/>
    </source>
</evidence>
<organism evidence="9 10">
    <name type="scientific">Helicovermis profundi</name>
    <dbReference type="NCBI Taxonomy" id="3065157"/>
    <lineage>
        <taxon>Bacteria</taxon>
        <taxon>Bacillati</taxon>
        <taxon>Bacillota</taxon>
        <taxon>Clostridia</taxon>
        <taxon>Helicovermis</taxon>
    </lineage>
</organism>
<sequence>MKTKLHLKFPAELTGSPITYDLIKKFDLKLNILKAEIDYNLVGNILFEIDGKSSNIASAIEYLENRNIESDLIPTTILIDKEKCNECGLCTSVCKIKALSISPPNWNLEFNSNKCVGCNHCIEVCPTRAISNFYFPENY</sequence>
<dbReference type="RefSeq" id="WP_338535260.1">
    <property type="nucleotide sequence ID" value="NZ_AP028654.1"/>
</dbReference>
<evidence type="ECO:0000256" key="4">
    <source>
        <dbReference type="ARBA" id="ARBA00022737"/>
    </source>
</evidence>
<dbReference type="Proteomes" id="UP001321786">
    <property type="component" value="Chromosome"/>
</dbReference>
<keyword evidence="1" id="KW-0813">Transport</keyword>
<evidence type="ECO:0000256" key="3">
    <source>
        <dbReference type="ARBA" id="ARBA00022723"/>
    </source>
</evidence>
<dbReference type="PROSITE" id="PS00198">
    <property type="entry name" value="4FE4S_FER_1"/>
    <property type="match status" value="1"/>
</dbReference>
<reference evidence="9 10" key="1">
    <citation type="submission" date="2023-08" db="EMBL/GenBank/DDBJ databases">
        <title>Helicovermis profunda gen. nov., sp. nov., a novel mesophilic, fermentative bacterium within the Bacillota from a deep-sea hydrothermal vent chimney.</title>
        <authorList>
            <person name="Miyazaki U."/>
            <person name="Mizutani D."/>
            <person name="Hashimoto Y."/>
            <person name="Tame A."/>
            <person name="Sawayama S."/>
            <person name="Miyazaki J."/>
            <person name="Takai K."/>
            <person name="Nakagawa S."/>
        </authorList>
    </citation>
    <scope>NUCLEOTIDE SEQUENCE [LARGE SCALE GENOMIC DNA]</scope>
    <source>
        <strain evidence="9 10">S502</strain>
    </source>
</reference>